<keyword evidence="2" id="KW-1185">Reference proteome</keyword>
<proteinExistence type="predicted"/>
<organism evidence="1 2">
    <name type="scientific">Nelumbo nucifera</name>
    <name type="common">Sacred lotus</name>
    <dbReference type="NCBI Taxonomy" id="4432"/>
    <lineage>
        <taxon>Eukaryota</taxon>
        <taxon>Viridiplantae</taxon>
        <taxon>Streptophyta</taxon>
        <taxon>Embryophyta</taxon>
        <taxon>Tracheophyta</taxon>
        <taxon>Spermatophyta</taxon>
        <taxon>Magnoliopsida</taxon>
        <taxon>Proteales</taxon>
        <taxon>Nelumbonaceae</taxon>
        <taxon>Nelumbo</taxon>
    </lineage>
</organism>
<name>A0A822YSP3_NELNU</name>
<dbReference type="Proteomes" id="UP000607653">
    <property type="component" value="Unassembled WGS sequence"/>
</dbReference>
<gene>
    <name evidence="1" type="ORF">HUJ06_006312</name>
</gene>
<evidence type="ECO:0000313" key="1">
    <source>
        <dbReference type="EMBL" id="DAD35672.1"/>
    </source>
</evidence>
<comment type="caution">
    <text evidence="1">The sequence shown here is derived from an EMBL/GenBank/DDBJ whole genome shotgun (WGS) entry which is preliminary data.</text>
</comment>
<dbReference type="AlphaFoldDB" id="A0A822YSP3"/>
<reference evidence="1 2" key="1">
    <citation type="journal article" date="2020" name="Mol. Biol. Evol.">
        <title>Distinct Expression and Methylation Patterns for Genes with Different Fates following a Single Whole-Genome Duplication in Flowering Plants.</title>
        <authorList>
            <person name="Shi T."/>
            <person name="Rahmani R.S."/>
            <person name="Gugger P.F."/>
            <person name="Wang M."/>
            <person name="Li H."/>
            <person name="Zhang Y."/>
            <person name="Li Z."/>
            <person name="Wang Q."/>
            <person name="Van de Peer Y."/>
            <person name="Marchal K."/>
            <person name="Chen J."/>
        </authorList>
    </citation>
    <scope>NUCLEOTIDE SEQUENCE [LARGE SCALE GENOMIC DNA]</scope>
    <source>
        <tissue evidence="1">Leaf</tissue>
    </source>
</reference>
<protein>
    <submittedName>
        <fullName evidence="1">Uncharacterized protein</fullName>
    </submittedName>
</protein>
<dbReference type="EMBL" id="DUZY01000004">
    <property type="protein sequence ID" value="DAD35672.1"/>
    <property type="molecule type" value="Genomic_DNA"/>
</dbReference>
<accession>A0A822YSP3</accession>
<sequence>MARIIHNRKIGVSSNTTRLYNQELFLLPSPNLVFHLEMLSGNSDILSLGSIQK</sequence>
<evidence type="ECO:0000313" key="2">
    <source>
        <dbReference type="Proteomes" id="UP000607653"/>
    </source>
</evidence>